<dbReference type="RefSeq" id="WP_154539034.1">
    <property type="nucleotide sequence ID" value="NZ_VULQ01000002.1"/>
</dbReference>
<evidence type="ECO:0000256" key="1">
    <source>
        <dbReference type="SAM" id="Phobius"/>
    </source>
</evidence>
<evidence type="ECO:0000313" key="2">
    <source>
        <dbReference type="EMBL" id="MSS77167.1"/>
    </source>
</evidence>
<dbReference type="EMBL" id="VULQ01000002">
    <property type="protein sequence ID" value="MSS77167.1"/>
    <property type="molecule type" value="Genomic_DNA"/>
</dbReference>
<keyword evidence="1" id="KW-1133">Transmembrane helix</keyword>
<sequence length="295" mass="34733">MKNKAFISIYVLIILSIISISLSFIYRQSLNNQDLNEDIYNKKKIIYKLESLNNIALSNDERLTEFLEKINENKASRQKFSYKIDYMGEEEKLLISKISDNNFLMEKDISYKKVRAESKVFLELYDKYQLYNEDKIILNDKFDEFFKNLKFKEYEFKEYEKLVLDRDLDSKIKVTNELIIKNDRKNSIVEAKSSENNDNKSLDDFNDKSKTACKISGILIIDGNLILEKDLEINGLLIISGDIKSINDCNLSLNGQIIAKNDFDIDYNYDKSRSYDFIKDIYNPKILKVKSKEVY</sequence>
<proteinExistence type="predicted"/>
<reference evidence="2 3" key="1">
    <citation type="submission" date="2019-08" db="EMBL/GenBank/DDBJ databases">
        <title>In-depth cultivation of the pig gut microbiome towards novel bacterial diversity and tailored functional studies.</title>
        <authorList>
            <person name="Wylensek D."/>
            <person name="Hitch T.C.A."/>
            <person name="Clavel T."/>
        </authorList>
    </citation>
    <scope>NUCLEOTIDE SEQUENCE [LARGE SCALE GENOMIC DNA]</scope>
    <source>
        <strain evidence="2 3">WCA-380-WT-2B</strain>
    </source>
</reference>
<keyword evidence="1" id="KW-0472">Membrane</keyword>
<feature type="transmembrane region" description="Helical" evidence="1">
    <location>
        <begin position="7"/>
        <end position="26"/>
    </location>
</feature>
<comment type="caution">
    <text evidence="2">The sequence shown here is derived from an EMBL/GenBank/DDBJ whole genome shotgun (WGS) entry which is preliminary data.</text>
</comment>
<dbReference type="Proteomes" id="UP000441925">
    <property type="component" value="Unassembled WGS sequence"/>
</dbReference>
<name>A0A6N7VTM2_9FIRM</name>
<keyword evidence="3" id="KW-1185">Reference proteome</keyword>
<dbReference type="AlphaFoldDB" id="A0A6N7VTM2"/>
<keyword evidence="1" id="KW-0812">Transmembrane</keyword>
<accession>A0A6N7VTM2</accession>
<evidence type="ECO:0000313" key="3">
    <source>
        <dbReference type="Proteomes" id="UP000441925"/>
    </source>
</evidence>
<gene>
    <name evidence="2" type="ORF">FYJ26_01805</name>
</gene>
<organism evidence="2 3">
    <name type="scientific">Anaerococcus porci</name>
    <dbReference type="NCBI Taxonomy" id="2652269"/>
    <lineage>
        <taxon>Bacteria</taxon>
        <taxon>Bacillati</taxon>
        <taxon>Bacillota</taxon>
        <taxon>Tissierellia</taxon>
        <taxon>Tissierellales</taxon>
        <taxon>Peptoniphilaceae</taxon>
        <taxon>Anaerococcus</taxon>
    </lineage>
</organism>
<protein>
    <submittedName>
        <fullName evidence="2">Uncharacterized protein</fullName>
    </submittedName>
</protein>